<dbReference type="Proteomes" id="UP000239874">
    <property type="component" value="Unassembled WGS sequence"/>
</dbReference>
<gene>
    <name evidence="1" type="ORF">C5E45_20165</name>
</gene>
<name>A0A2S6AMB6_9NOCA</name>
<sequence>MGSLPTRAFDQYAYILDKVPAGGYARFVQAVCSLIPNDDPEYKEWRTKHGRLEFQAFQSCVMVADPRVDIHHIIDTQTLFDPQNPQDQKDLDYIKAVWNAVEEDICPQFFNRRWHWKAPLGPRGRGDSQRTSSNLG</sequence>
<protein>
    <submittedName>
        <fullName evidence="1">Uncharacterized protein</fullName>
    </submittedName>
</protein>
<dbReference type="AlphaFoldDB" id="A0A2S6AMB6"/>
<proteinExistence type="predicted"/>
<accession>A0A2S6AMB6</accession>
<evidence type="ECO:0000313" key="2">
    <source>
        <dbReference type="Proteomes" id="UP000239874"/>
    </source>
</evidence>
<evidence type="ECO:0000313" key="1">
    <source>
        <dbReference type="EMBL" id="PPJ36370.1"/>
    </source>
</evidence>
<reference evidence="1 2" key="1">
    <citation type="submission" date="2018-02" db="EMBL/GenBank/DDBJ databases">
        <title>8 Nocardia nova and 1 Nocardia cyriacigeorgica strain used for evolution to TMP-SMX.</title>
        <authorList>
            <person name="Mehta H."/>
            <person name="Weng J."/>
            <person name="Shamoo Y."/>
        </authorList>
    </citation>
    <scope>NUCLEOTIDE SEQUENCE [LARGE SCALE GENOMIC DNA]</scope>
    <source>
        <strain evidence="1 2">MDA3139</strain>
    </source>
</reference>
<organism evidence="1 2">
    <name type="scientific">Nocardia nova</name>
    <dbReference type="NCBI Taxonomy" id="37330"/>
    <lineage>
        <taxon>Bacteria</taxon>
        <taxon>Bacillati</taxon>
        <taxon>Actinomycetota</taxon>
        <taxon>Actinomycetes</taxon>
        <taxon>Mycobacteriales</taxon>
        <taxon>Nocardiaceae</taxon>
        <taxon>Nocardia</taxon>
    </lineage>
</organism>
<comment type="caution">
    <text evidence="1">The sequence shown here is derived from an EMBL/GenBank/DDBJ whole genome shotgun (WGS) entry which is preliminary data.</text>
</comment>
<dbReference type="EMBL" id="PSZC01000014">
    <property type="protein sequence ID" value="PPJ36370.1"/>
    <property type="molecule type" value="Genomic_DNA"/>
</dbReference>